<gene>
    <name evidence="3" type="ORF">GCM10016455_02000</name>
</gene>
<accession>A0ABQ3IM88</accession>
<comment type="caution">
    <text evidence="3">The sequence shown here is derived from an EMBL/GenBank/DDBJ whole genome shotgun (WGS) entry which is preliminary data.</text>
</comment>
<evidence type="ECO:0000256" key="1">
    <source>
        <dbReference type="SAM" id="Phobius"/>
    </source>
</evidence>
<evidence type="ECO:0000313" key="4">
    <source>
        <dbReference type="Proteomes" id="UP000609802"/>
    </source>
</evidence>
<dbReference type="RefSeq" id="WP_191284616.1">
    <property type="nucleotide sequence ID" value="NZ_BNCH01000001.1"/>
</dbReference>
<evidence type="ECO:0000259" key="2">
    <source>
        <dbReference type="Pfam" id="PF07811"/>
    </source>
</evidence>
<keyword evidence="1" id="KW-1133">Transmembrane helix</keyword>
<protein>
    <recommendedName>
        <fullName evidence="2">TadE-like domain-containing protein</fullName>
    </recommendedName>
</protein>
<sequence length="178" mass="20411">MKRVCKQIWHRLRARDGNTTIEFVMWFPFFLTLFLTSFELSIYGMRSMMLERAVDVNVRGMRLGTNRPEDMTVLKKNICEDTILFHDCEREMTIDVRKIDGVGWTLPTGPIECVDRANDYKQPENVEYGPGGGGDLLLIRVCVKKDPFFFTTPYVMGLPRDKSGAVAIVAMSTYVNEP</sequence>
<dbReference type="EMBL" id="BNCH01000001">
    <property type="protein sequence ID" value="GHE86152.1"/>
    <property type="molecule type" value="Genomic_DNA"/>
</dbReference>
<keyword evidence="1" id="KW-0472">Membrane</keyword>
<dbReference type="InterPro" id="IPR012495">
    <property type="entry name" value="TadE-like_dom"/>
</dbReference>
<feature type="transmembrane region" description="Helical" evidence="1">
    <location>
        <begin position="23"/>
        <end position="43"/>
    </location>
</feature>
<proteinExistence type="predicted"/>
<evidence type="ECO:0000313" key="3">
    <source>
        <dbReference type="EMBL" id="GHE86152.1"/>
    </source>
</evidence>
<dbReference type="Pfam" id="PF07811">
    <property type="entry name" value="TadE"/>
    <property type="match status" value="1"/>
</dbReference>
<organism evidence="3 4">
    <name type="scientific">Aliiroseovarius zhejiangensis</name>
    <dbReference type="NCBI Taxonomy" id="1632025"/>
    <lineage>
        <taxon>Bacteria</taxon>
        <taxon>Pseudomonadati</taxon>
        <taxon>Pseudomonadota</taxon>
        <taxon>Alphaproteobacteria</taxon>
        <taxon>Rhodobacterales</taxon>
        <taxon>Paracoccaceae</taxon>
        <taxon>Aliiroseovarius</taxon>
    </lineage>
</organism>
<name>A0ABQ3IM88_9RHOB</name>
<keyword evidence="1" id="KW-0812">Transmembrane</keyword>
<reference evidence="4" key="1">
    <citation type="journal article" date="2019" name="Int. J. Syst. Evol. Microbiol.">
        <title>The Global Catalogue of Microorganisms (GCM) 10K type strain sequencing project: providing services to taxonomists for standard genome sequencing and annotation.</title>
        <authorList>
            <consortium name="The Broad Institute Genomics Platform"/>
            <consortium name="The Broad Institute Genome Sequencing Center for Infectious Disease"/>
            <person name="Wu L."/>
            <person name="Ma J."/>
        </authorList>
    </citation>
    <scope>NUCLEOTIDE SEQUENCE [LARGE SCALE GENOMIC DNA]</scope>
    <source>
        <strain evidence="4">KCTC 42443</strain>
    </source>
</reference>
<dbReference type="Proteomes" id="UP000609802">
    <property type="component" value="Unassembled WGS sequence"/>
</dbReference>
<keyword evidence="4" id="KW-1185">Reference proteome</keyword>
<feature type="domain" description="TadE-like" evidence="2">
    <location>
        <begin position="17"/>
        <end position="55"/>
    </location>
</feature>